<feature type="region of interest" description="Disordered" evidence="15">
    <location>
        <begin position="1"/>
        <end position="30"/>
    </location>
</feature>
<keyword evidence="9 16" id="KW-1133">Transmembrane helix</keyword>
<feature type="region of interest" description="Disordered" evidence="15">
    <location>
        <begin position="795"/>
        <end position="830"/>
    </location>
</feature>
<keyword evidence="12" id="KW-0325">Glycoprotein</keyword>
<dbReference type="PANTHER" id="PTHR11036">
    <property type="entry name" value="SEMAPHORIN"/>
    <property type="match status" value="1"/>
</dbReference>
<dbReference type="InterPro" id="IPR036179">
    <property type="entry name" value="Ig-like_dom_sf"/>
</dbReference>
<dbReference type="Pfam" id="PF01403">
    <property type="entry name" value="Sema"/>
    <property type="match status" value="1"/>
</dbReference>
<reference evidence="19 20" key="1">
    <citation type="journal article" date="2019" name="Sci. Data">
        <title>Hybrid genome assembly and annotation of Danionella translucida.</title>
        <authorList>
            <person name="Kadobianskyi M."/>
            <person name="Schulze L."/>
            <person name="Schuelke M."/>
            <person name="Judkewitz B."/>
        </authorList>
    </citation>
    <scope>NUCLEOTIDE SEQUENCE [LARGE SCALE GENOMIC DNA]</scope>
    <source>
        <strain evidence="19 20">Bolton</strain>
    </source>
</reference>
<keyword evidence="10 16" id="KW-0472">Membrane</keyword>
<keyword evidence="5 16" id="KW-0812">Transmembrane</keyword>
<evidence type="ECO:0000256" key="1">
    <source>
        <dbReference type="ARBA" id="ARBA00004479"/>
    </source>
</evidence>
<evidence type="ECO:0000256" key="7">
    <source>
        <dbReference type="ARBA" id="ARBA00022782"/>
    </source>
</evidence>
<dbReference type="GO" id="GO:0030215">
    <property type="term" value="F:semaphorin receptor binding"/>
    <property type="evidence" value="ECO:0007669"/>
    <property type="project" value="InterPro"/>
</dbReference>
<keyword evidence="7" id="KW-0221">Differentiation</keyword>
<dbReference type="InterPro" id="IPR015943">
    <property type="entry name" value="WD40/YVTN_repeat-like_dom_sf"/>
</dbReference>
<evidence type="ECO:0000256" key="16">
    <source>
        <dbReference type="SAM" id="Phobius"/>
    </source>
</evidence>
<dbReference type="Gene3D" id="2.60.40.10">
    <property type="entry name" value="Immunoglobulins"/>
    <property type="match status" value="1"/>
</dbReference>
<organism evidence="19 20">
    <name type="scientific">Danionella cerebrum</name>
    <dbReference type="NCBI Taxonomy" id="2873325"/>
    <lineage>
        <taxon>Eukaryota</taxon>
        <taxon>Metazoa</taxon>
        <taxon>Chordata</taxon>
        <taxon>Craniata</taxon>
        <taxon>Vertebrata</taxon>
        <taxon>Euteleostomi</taxon>
        <taxon>Actinopterygii</taxon>
        <taxon>Neopterygii</taxon>
        <taxon>Teleostei</taxon>
        <taxon>Ostariophysi</taxon>
        <taxon>Cypriniformes</taxon>
        <taxon>Danionidae</taxon>
        <taxon>Danioninae</taxon>
        <taxon>Danionella</taxon>
    </lineage>
</organism>
<dbReference type="GO" id="GO:0043931">
    <property type="term" value="P:ossification involved in bone maturation"/>
    <property type="evidence" value="ECO:0007669"/>
    <property type="project" value="TreeGrafter"/>
</dbReference>
<dbReference type="InterPro" id="IPR013783">
    <property type="entry name" value="Ig-like_fold"/>
</dbReference>
<dbReference type="GO" id="GO:0005886">
    <property type="term" value="C:plasma membrane"/>
    <property type="evidence" value="ECO:0007669"/>
    <property type="project" value="TreeGrafter"/>
</dbReference>
<evidence type="ECO:0000313" key="19">
    <source>
        <dbReference type="EMBL" id="TRZ01958.1"/>
    </source>
</evidence>
<evidence type="ECO:0000313" key="20">
    <source>
        <dbReference type="Proteomes" id="UP000316079"/>
    </source>
</evidence>
<keyword evidence="13" id="KW-0393">Immunoglobulin domain</keyword>
<evidence type="ECO:0000256" key="9">
    <source>
        <dbReference type="ARBA" id="ARBA00022989"/>
    </source>
</evidence>
<evidence type="ECO:0000259" key="18">
    <source>
        <dbReference type="PROSITE" id="PS51004"/>
    </source>
</evidence>
<dbReference type="SMART" id="SM00423">
    <property type="entry name" value="PSI"/>
    <property type="match status" value="1"/>
</dbReference>
<dbReference type="InterPro" id="IPR013151">
    <property type="entry name" value="Immunoglobulin_dom"/>
</dbReference>
<comment type="caution">
    <text evidence="14">Lacks conserved residue(s) required for the propagation of feature annotation.</text>
</comment>
<keyword evidence="11" id="KW-1015">Disulfide bond</keyword>
<evidence type="ECO:0000256" key="2">
    <source>
        <dbReference type="ARBA" id="ARBA00009492"/>
    </source>
</evidence>
<accession>A0A553RIF0</accession>
<comment type="subcellular location">
    <subcellularLocation>
        <location evidence="1">Membrane</location>
        <topology evidence="1">Single-pass type I membrane protein</topology>
    </subcellularLocation>
</comment>
<dbReference type="GO" id="GO:0030335">
    <property type="term" value="P:positive regulation of cell migration"/>
    <property type="evidence" value="ECO:0007669"/>
    <property type="project" value="TreeGrafter"/>
</dbReference>
<sequence length="1212" mass="134674">MGKVEIGSSGYRLKGSGNRLPRSGGITPPPLTHTQQPLCVPLTSSSACVSGGSGLPCPGAAESHQRQIDDRFIPVHREASCRRRVSVLFTQLLIGNVTLQKLPESGSMALSVLGVFLALLLEVSTQSSSAPRSSWSYQEVDLLEFWEPGVFNYTTLLLSEERGSLFVGAREAVYELNMSNISVKSNQVGIVGFLVLPLLWKVPENDVSMCVLKGKSKETDCRNYIRVLQVLDEEKLYVCGTHAFQPLCDYLSLQDFTLLNRAEDGRGKCSFDPAQSFTSVMVDGELYSGTAYNFLGSEPIISRSSASQGLLRTEYSTSWLNEPSFVFADVIREDQSSPEADDDKVYYFFTEVSVEYEFFGKLLIPRIARVCKGDLGGQRTLQKKWTSFLKAKLVCSMPELNFVFNVVHDVFILKAPHWRDNSFLCVFFRGNVGLSAVCAYNMSSVHEVFSRGKFMQKVTVEQSHTKWVRYDGVPPSPRPGACISSLNRQQNISSSLFLPDKTLQFVKDHPLLEDPLMPIGNGPRLMATNTNYTQITVHRIRALDHVHYHVLFTTTDKGFLHKSVILENEVHTVEEIQLFRKPEPIKTLLLSSGVPQFLYAGSDSGVVQVPSAFCQKYSCCMECVLARDPYCAWDTVSSTCINILQDQADSRKLKWMPMPHFQFEKAASLTQRLFHWLNPCRSLIQNLRGDAGKCPPVPPVPLEDYRLVVVQPGGSADLPCPVRSNRAQVFWKLNGELLSEASRFLLMGPGGLLIYSVMPQDAGHYECWTVEFAGGRNFTRLVSGFLLRLDLPETTPSVSTHDPTTTAQGNPINTPGLTSAQTDPPSALTTPPNTAVFKHKSFNPAPEVSNFPTLPEVLDAKYLQHDNSAALLALFLLFFLLFLAALAYNCYMQYLPAPCLRLRAALIGSEKKPPVEYAACEAGLMDAVQGKTDPANQSTAHPLRLLRDTGYETEPECGNGGVCSNSFDDTPSKDRPFDIDCVSQPIEFADADDAAAPPPFPPVDEASLSSASAAGASLLPPLLHHQSWSLHPHQSFLLLCLALGPVDLRVEWLKNGRSLKTPVSEHRQTISYDAVREGRRTISHDAMLVSSWLEGEALDEDVQYRCTAVSRAGNDTSERPALISGERRCLNTTRSCSSGGKHGTSVMDAEMIFELQHHHMISLYIERGLREGDEESLDYMDVFFLLFYFSVRHRQLQRILSLPHESHYLCFF</sequence>
<dbReference type="AlphaFoldDB" id="A0A553RIF0"/>
<evidence type="ECO:0000256" key="13">
    <source>
        <dbReference type="ARBA" id="ARBA00023319"/>
    </source>
</evidence>
<keyword evidence="6" id="KW-0732">Signal</keyword>
<dbReference type="InterPro" id="IPR003599">
    <property type="entry name" value="Ig_sub"/>
</dbReference>
<comment type="similarity">
    <text evidence="2">Belongs to the semaphorin family.</text>
</comment>
<dbReference type="InterPro" id="IPR007110">
    <property type="entry name" value="Ig-like_dom"/>
</dbReference>
<dbReference type="SMART" id="SM00409">
    <property type="entry name" value="IG"/>
    <property type="match status" value="1"/>
</dbReference>
<dbReference type="OrthoDB" id="9988752at2759"/>
<dbReference type="InterPro" id="IPR001627">
    <property type="entry name" value="Semap_dom"/>
</dbReference>
<keyword evidence="3" id="KW-0217">Developmental protein</keyword>
<evidence type="ECO:0000256" key="12">
    <source>
        <dbReference type="ARBA" id="ARBA00023180"/>
    </source>
</evidence>
<dbReference type="EMBL" id="SRMA01024027">
    <property type="protein sequence ID" value="TRZ01958.1"/>
    <property type="molecule type" value="Genomic_DNA"/>
</dbReference>
<evidence type="ECO:0000256" key="15">
    <source>
        <dbReference type="SAM" id="MobiDB-lite"/>
    </source>
</evidence>
<dbReference type="GO" id="GO:0005615">
    <property type="term" value="C:extracellular space"/>
    <property type="evidence" value="ECO:0007669"/>
    <property type="project" value="TreeGrafter"/>
</dbReference>
<dbReference type="PROSITE" id="PS51004">
    <property type="entry name" value="SEMA"/>
    <property type="match status" value="1"/>
</dbReference>
<dbReference type="GO" id="GO:0045499">
    <property type="term" value="F:chemorepellent activity"/>
    <property type="evidence" value="ECO:0007669"/>
    <property type="project" value="TreeGrafter"/>
</dbReference>
<dbReference type="SUPFAM" id="SSF48726">
    <property type="entry name" value="Immunoglobulin"/>
    <property type="match status" value="2"/>
</dbReference>
<dbReference type="InterPro" id="IPR002165">
    <property type="entry name" value="Plexin_repeat"/>
</dbReference>
<dbReference type="InterPro" id="IPR027231">
    <property type="entry name" value="Semaphorin"/>
</dbReference>
<dbReference type="SUPFAM" id="SSF103575">
    <property type="entry name" value="Plexin repeat"/>
    <property type="match status" value="1"/>
</dbReference>
<evidence type="ECO:0000256" key="6">
    <source>
        <dbReference type="ARBA" id="ARBA00022729"/>
    </source>
</evidence>
<gene>
    <name evidence="19" type="ORF">DNTS_004042</name>
</gene>
<dbReference type="InterPro" id="IPR036352">
    <property type="entry name" value="Semap_dom_sf"/>
</dbReference>
<name>A0A553RIF0_9TELE</name>
<feature type="domain" description="Ig-like" evidence="17">
    <location>
        <begin position="695"/>
        <end position="783"/>
    </location>
</feature>
<dbReference type="InterPro" id="IPR016201">
    <property type="entry name" value="PSI"/>
</dbReference>
<proteinExistence type="inferred from homology"/>
<dbReference type="PROSITE" id="PS50835">
    <property type="entry name" value="IG_LIKE"/>
    <property type="match status" value="2"/>
</dbReference>
<evidence type="ECO:0000256" key="5">
    <source>
        <dbReference type="ARBA" id="ARBA00022692"/>
    </source>
</evidence>
<evidence type="ECO:0000256" key="14">
    <source>
        <dbReference type="PROSITE-ProRule" id="PRU00352"/>
    </source>
</evidence>
<keyword evidence="20" id="KW-1185">Reference proteome</keyword>
<dbReference type="Gene3D" id="3.30.1680.10">
    <property type="entry name" value="ligand-binding face of the semaphorins, domain 2"/>
    <property type="match status" value="1"/>
</dbReference>
<dbReference type="GO" id="GO:0071526">
    <property type="term" value="P:semaphorin-plexin signaling pathway"/>
    <property type="evidence" value="ECO:0007669"/>
    <property type="project" value="TreeGrafter"/>
</dbReference>
<evidence type="ECO:0000256" key="8">
    <source>
        <dbReference type="ARBA" id="ARBA00022902"/>
    </source>
</evidence>
<evidence type="ECO:0000259" key="17">
    <source>
        <dbReference type="PROSITE" id="PS50835"/>
    </source>
</evidence>
<evidence type="ECO:0000256" key="10">
    <source>
        <dbReference type="ARBA" id="ARBA00023136"/>
    </source>
</evidence>
<dbReference type="STRING" id="623744.A0A553RIF0"/>
<dbReference type="GO" id="GO:0000122">
    <property type="term" value="P:negative regulation of transcription by RNA polymerase II"/>
    <property type="evidence" value="ECO:0007669"/>
    <property type="project" value="TreeGrafter"/>
</dbReference>
<keyword evidence="4" id="KW-0597">Phosphoprotein</keyword>
<evidence type="ECO:0000256" key="4">
    <source>
        <dbReference type="ARBA" id="ARBA00022553"/>
    </source>
</evidence>
<dbReference type="Proteomes" id="UP000316079">
    <property type="component" value="Unassembled WGS sequence"/>
</dbReference>
<dbReference type="Pfam" id="PF00047">
    <property type="entry name" value="ig"/>
    <property type="match status" value="1"/>
</dbReference>
<evidence type="ECO:0008006" key="21">
    <source>
        <dbReference type="Google" id="ProtNLM"/>
    </source>
</evidence>
<feature type="domain" description="Sema" evidence="18">
    <location>
        <begin position="132"/>
        <end position="611"/>
    </location>
</feature>
<feature type="transmembrane region" description="Helical" evidence="16">
    <location>
        <begin position="869"/>
        <end position="891"/>
    </location>
</feature>
<dbReference type="GO" id="GO:0007411">
    <property type="term" value="P:axon guidance"/>
    <property type="evidence" value="ECO:0007669"/>
    <property type="project" value="TreeGrafter"/>
</dbReference>
<dbReference type="PANTHER" id="PTHR11036:SF18">
    <property type="entry name" value="SEMAPHORIN-4D"/>
    <property type="match status" value="1"/>
</dbReference>
<evidence type="ECO:0000256" key="3">
    <source>
        <dbReference type="ARBA" id="ARBA00022473"/>
    </source>
</evidence>
<feature type="domain" description="Ig-like" evidence="17">
    <location>
        <begin position="1001"/>
        <end position="1124"/>
    </location>
</feature>
<dbReference type="FunFam" id="2.130.10.10:FF:000033">
    <property type="entry name" value="Semaphorin 4B"/>
    <property type="match status" value="1"/>
</dbReference>
<dbReference type="SUPFAM" id="SSF101912">
    <property type="entry name" value="Sema domain"/>
    <property type="match status" value="1"/>
</dbReference>
<dbReference type="Gene3D" id="2.130.10.10">
    <property type="entry name" value="YVTN repeat-like/Quinoprotein amine dehydrogenase"/>
    <property type="match status" value="1"/>
</dbReference>
<dbReference type="Pfam" id="PF01437">
    <property type="entry name" value="PSI"/>
    <property type="match status" value="1"/>
</dbReference>
<dbReference type="GO" id="GO:0001755">
    <property type="term" value="P:neural crest cell migration"/>
    <property type="evidence" value="ECO:0007669"/>
    <property type="project" value="TreeGrafter"/>
</dbReference>
<evidence type="ECO:0000256" key="11">
    <source>
        <dbReference type="ARBA" id="ARBA00023157"/>
    </source>
</evidence>
<dbReference type="SMART" id="SM00630">
    <property type="entry name" value="Sema"/>
    <property type="match status" value="1"/>
</dbReference>
<protein>
    <recommendedName>
        <fullName evidence="21">Semaphorin-3C</fullName>
    </recommendedName>
</protein>
<comment type="caution">
    <text evidence="19">The sequence shown here is derived from an EMBL/GenBank/DDBJ whole genome shotgun (WGS) entry which is preliminary data.</text>
</comment>
<keyword evidence="8" id="KW-0524">Neurogenesis</keyword>